<dbReference type="InterPro" id="IPR052733">
    <property type="entry name" value="Chloroplast_QOR"/>
</dbReference>
<reference evidence="4" key="1">
    <citation type="journal article" date="2019" name="Int. J. Syst. Evol. Microbiol.">
        <title>The Global Catalogue of Microorganisms (GCM) 10K type strain sequencing project: providing services to taxonomists for standard genome sequencing and annotation.</title>
        <authorList>
            <consortium name="The Broad Institute Genomics Platform"/>
            <consortium name="The Broad Institute Genome Sequencing Center for Infectious Disease"/>
            <person name="Wu L."/>
            <person name="Ma J."/>
        </authorList>
    </citation>
    <scope>NUCLEOTIDE SEQUENCE [LARGE SCALE GENOMIC DNA]</scope>
    <source>
        <strain evidence="4">JCM 17687</strain>
    </source>
</reference>
<gene>
    <name evidence="3" type="ORF">GCM10023258_02550</name>
</gene>
<accession>A0ABP9J0K4</accession>
<dbReference type="EMBL" id="BAABIW010000002">
    <property type="protein sequence ID" value="GAA5016756.1"/>
    <property type="molecule type" value="Genomic_DNA"/>
</dbReference>
<evidence type="ECO:0000259" key="2">
    <source>
        <dbReference type="SMART" id="SM00829"/>
    </source>
</evidence>
<feature type="domain" description="Enoyl reductase (ER)" evidence="2">
    <location>
        <begin position="36"/>
        <end position="352"/>
    </location>
</feature>
<protein>
    <submittedName>
        <fullName evidence="3">NAD(P)-dependent alcohol dehydrogenase</fullName>
    </submittedName>
</protein>
<evidence type="ECO:0000313" key="4">
    <source>
        <dbReference type="Proteomes" id="UP001500427"/>
    </source>
</evidence>
<dbReference type="InterPro" id="IPR011032">
    <property type="entry name" value="GroES-like_sf"/>
</dbReference>
<keyword evidence="4" id="KW-1185">Reference proteome</keyword>
<dbReference type="SMART" id="SM00829">
    <property type="entry name" value="PKS_ER"/>
    <property type="match status" value="1"/>
</dbReference>
<dbReference type="PANTHER" id="PTHR44013">
    <property type="entry name" value="ZINC-TYPE ALCOHOL DEHYDROGENASE-LIKE PROTEIN C16A3.02C"/>
    <property type="match status" value="1"/>
</dbReference>
<organism evidence="3 4">
    <name type="scientific">Terrabacter aeriphilus</name>
    <dbReference type="NCBI Taxonomy" id="515662"/>
    <lineage>
        <taxon>Bacteria</taxon>
        <taxon>Bacillati</taxon>
        <taxon>Actinomycetota</taxon>
        <taxon>Actinomycetes</taxon>
        <taxon>Micrococcales</taxon>
        <taxon>Intrasporangiaceae</taxon>
        <taxon>Terrabacter</taxon>
    </lineage>
</organism>
<dbReference type="SUPFAM" id="SSF50129">
    <property type="entry name" value="GroES-like"/>
    <property type="match status" value="1"/>
</dbReference>
<dbReference type="Proteomes" id="UP001500427">
    <property type="component" value="Unassembled WGS sequence"/>
</dbReference>
<dbReference type="CDD" id="cd08267">
    <property type="entry name" value="MDR1"/>
    <property type="match status" value="1"/>
</dbReference>
<sequence>MNAFSAPSPTPGPSGPATTPDRIPRTGRAVTRRRYGGVEQVRVEVLDVPEPGAGEVLVRVGAAGLDRGALHLLTGTPLLARAAFGLRRPRQPVLGFELAGTVVAVGAGGAARSSTPALAPGDRVFGTASGAFAEYAVARPDQLAPVPEAVTDEQAATLPVSGGTALLAVEDHARVEAGQRVLVLGASGGVGGFAVQLAARRGAEVTGVCRAAKADHVRGLGAAHVVDYATTTPRDLDGPYDAVIDIAGNHPVRELRRLLTRTGALVVVGGEGGGRVLGGLHRNLAVSVLAPLTHQRLSWFVTRQTSALHARLGELVAAGEIRTPIDRTVGLDGVADALAALQHGTLRGKVAIRP</sequence>
<comment type="caution">
    <text evidence="3">The sequence shown here is derived from an EMBL/GenBank/DDBJ whole genome shotgun (WGS) entry which is preliminary data.</text>
</comment>
<name>A0ABP9J0K4_9MICO</name>
<dbReference type="Pfam" id="PF13602">
    <property type="entry name" value="ADH_zinc_N_2"/>
    <property type="match status" value="1"/>
</dbReference>
<dbReference type="InterPro" id="IPR013154">
    <property type="entry name" value="ADH-like_N"/>
</dbReference>
<dbReference type="SUPFAM" id="SSF51735">
    <property type="entry name" value="NAD(P)-binding Rossmann-fold domains"/>
    <property type="match status" value="1"/>
</dbReference>
<evidence type="ECO:0000313" key="3">
    <source>
        <dbReference type="EMBL" id="GAA5016756.1"/>
    </source>
</evidence>
<dbReference type="Pfam" id="PF08240">
    <property type="entry name" value="ADH_N"/>
    <property type="match status" value="1"/>
</dbReference>
<feature type="region of interest" description="Disordered" evidence="1">
    <location>
        <begin position="1"/>
        <end position="29"/>
    </location>
</feature>
<evidence type="ECO:0000256" key="1">
    <source>
        <dbReference type="SAM" id="MobiDB-lite"/>
    </source>
</evidence>
<dbReference type="Gene3D" id="3.40.50.720">
    <property type="entry name" value="NAD(P)-binding Rossmann-like Domain"/>
    <property type="match status" value="1"/>
</dbReference>
<dbReference type="Gene3D" id="3.90.180.10">
    <property type="entry name" value="Medium-chain alcohol dehydrogenases, catalytic domain"/>
    <property type="match status" value="1"/>
</dbReference>
<proteinExistence type="predicted"/>
<dbReference type="PANTHER" id="PTHR44013:SF1">
    <property type="entry name" value="ZINC-TYPE ALCOHOL DEHYDROGENASE-LIKE PROTEIN C16A3.02C"/>
    <property type="match status" value="1"/>
</dbReference>
<dbReference type="InterPro" id="IPR020843">
    <property type="entry name" value="ER"/>
</dbReference>
<dbReference type="InterPro" id="IPR036291">
    <property type="entry name" value="NAD(P)-bd_dom_sf"/>
</dbReference>